<feature type="region of interest" description="Disordered" evidence="1">
    <location>
        <begin position="28"/>
        <end position="61"/>
    </location>
</feature>
<evidence type="ECO:0000313" key="2">
    <source>
        <dbReference type="EMBL" id="MCY1006771.1"/>
    </source>
</evidence>
<organism evidence="2 3">
    <name type="scientific">Nannocystis pusilla</name>
    <dbReference type="NCBI Taxonomy" id="889268"/>
    <lineage>
        <taxon>Bacteria</taxon>
        <taxon>Pseudomonadati</taxon>
        <taxon>Myxococcota</taxon>
        <taxon>Polyangia</taxon>
        <taxon>Nannocystales</taxon>
        <taxon>Nannocystaceae</taxon>
        <taxon>Nannocystis</taxon>
    </lineage>
</organism>
<comment type="caution">
    <text evidence="2">The sequence shown here is derived from an EMBL/GenBank/DDBJ whole genome shotgun (WGS) entry which is preliminary data.</text>
</comment>
<name>A0A9X3EUC8_9BACT</name>
<dbReference type="AlphaFoldDB" id="A0A9X3EUC8"/>
<keyword evidence="3" id="KW-1185">Reference proteome</keyword>
<evidence type="ECO:0000256" key="1">
    <source>
        <dbReference type="SAM" id="MobiDB-lite"/>
    </source>
</evidence>
<dbReference type="RefSeq" id="WP_267769145.1">
    <property type="nucleotide sequence ID" value="NZ_JAPNKE010000002.1"/>
</dbReference>
<proteinExistence type="predicted"/>
<gene>
    <name evidence="2" type="ORF">OV079_14655</name>
</gene>
<dbReference type="EMBL" id="JAPNKE010000002">
    <property type="protein sequence ID" value="MCY1006771.1"/>
    <property type="molecule type" value="Genomic_DNA"/>
</dbReference>
<reference evidence="2" key="1">
    <citation type="submission" date="2022-11" db="EMBL/GenBank/DDBJ databases">
        <title>Minimal conservation of predation-associated metabolite biosynthetic gene clusters underscores biosynthetic potential of Myxococcota including descriptions for ten novel species: Archangium lansinium sp. nov., Myxococcus landrumus sp. nov., Nannocystis bai.</title>
        <authorList>
            <person name="Ahearne A."/>
            <person name="Stevens C."/>
            <person name="Phillips K."/>
        </authorList>
    </citation>
    <scope>NUCLEOTIDE SEQUENCE</scope>
    <source>
        <strain evidence="2">Na p29</strain>
    </source>
</reference>
<sequence>MRPAITATRTRAFHGSCSSAAIIAARLGQRSPGSSASPRWITLNRRRGTGDSSGGAGMMPSWTCRRIAAHESPMNGRAP</sequence>
<dbReference type="Proteomes" id="UP001150924">
    <property type="component" value="Unassembled WGS sequence"/>
</dbReference>
<accession>A0A9X3EUC8</accession>
<evidence type="ECO:0000313" key="3">
    <source>
        <dbReference type="Proteomes" id="UP001150924"/>
    </source>
</evidence>
<protein>
    <submittedName>
        <fullName evidence="2">Uncharacterized protein</fullName>
    </submittedName>
</protein>